<evidence type="ECO:0000256" key="1">
    <source>
        <dbReference type="SAM" id="Phobius"/>
    </source>
</evidence>
<sequence>MSVFNVAGQIFLGLAAGSVLGIVTRPMRLVGILAAATIIVLVVTKPELMGGLPSFMQRYPYFSGCMMTAFIVAAINQQ</sequence>
<organism evidence="2">
    <name type="scientific">Timema californicum</name>
    <name type="common">California timema</name>
    <name type="synonym">Walking stick</name>
    <dbReference type="NCBI Taxonomy" id="61474"/>
    <lineage>
        <taxon>Eukaryota</taxon>
        <taxon>Metazoa</taxon>
        <taxon>Ecdysozoa</taxon>
        <taxon>Arthropoda</taxon>
        <taxon>Hexapoda</taxon>
        <taxon>Insecta</taxon>
        <taxon>Pterygota</taxon>
        <taxon>Neoptera</taxon>
        <taxon>Polyneoptera</taxon>
        <taxon>Phasmatodea</taxon>
        <taxon>Timematodea</taxon>
        <taxon>Timematoidea</taxon>
        <taxon>Timematidae</taxon>
        <taxon>Timema</taxon>
    </lineage>
</organism>
<dbReference type="EMBL" id="OE185796">
    <property type="protein sequence ID" value="CAD7577561.1"/>
    <property type="molecule type" value="Genomic_DNA"/>
</dbReference>
<evidence type="ECO:0000313" key="2">
    <source>
        <dbReference type="EMBL" id="CAD7577561.1"/>
    </source>
</evidence>
<feature type="transmembrane region" description="Helical" evidence="1">
    <location>
        <begin position="30"/>
        <end position="46"/>
    </location>
</feature>
<gene>
    <name evidence="2" type="ORF">TCMB3V08_LOCUS10109</name>
</gene>
<accession>A0A7R9PBZ4</accession>
<keyword evidence="1" id="KW-1133">Transmembrane helix</keyword>
<keyword evidence="1" id="KW-0472">Membrane</keyword>
<proteinExistence type="predicted"/>
<feature type="transmembrane region" description="Helical" evidence="1">
    <location>
        <begin position="6"/>
        <end position="23"/>
    </location>
</feature>
<feature type="transmembrane region" description="Helical" evidence="1">
    <location>
        <begin position="58"/>
        <end position="75"/>
    </location>
</feature>
<name>A0A7R9PBZ4_TIMCA</name>
<dbReference type="AlphaFoldDB" id="A0A7R9PBZ4"/>
<protein>
    <submittedName>
        <fullName evidence="2">(California timema) hypothetical protein</fullName>
    </submittedName>
</protein>
<keyword evidence="1" id="KW-0812">Transmembrane</keyword>
<reference evidence="2" key="1">
    <citation type="submission" date="2020-11" db="EMBL/GenBank/DDBJ databases">
        <authorList>
            <person name="Tran Van P."/>
        </authorList>
    </citation>
    <scope>NUCLEOTIDE SEQUENCE</scope>
</reference>